<name>A0A0K2B5R2_STRA7</name>
<keyword evidence="1" id="KW-0614">Plasmid</keyword>
<reference evidence="2" key="1">
    <citation type="journal article" date="2015" name="J. Biotechnol.">
        <title>Complete genome sequence of Streptomyces ambofaciens ATCC 23877, the spiramycin producer.</title>
        <authorList>
            <person name="Thibessard A."/>
            <person name="Haas D."/>
            <person name="Gerbaud C."/>
            <person name="Aigle B."/>
            <person name="Lautru S."/>
            <person name="Pernodet J.L."/>
            <person name="Leblond P."/>
        </authorList>
    </citation>
    <scope>NUCLEOTIDE SEQUENCE [LARGE SCALE GENOMIC DNA]</scope>
    <source>
        <strain evidence="2">ATCC 23877 / 3486 / DSM 40053 / JCM 4204 / NBRC 12836 / NRRL B-2516</strain>
        <plasmid evidence="2">pSAM1</plasmid>
    </source>
</reference>
<protein>
    <submittedName>
        <fullName evidence="1">Uncharacterized protein</fullName>
    </submittedName>
</protein>
<sequence length="154" mass="17658">MTTTRHPAIRTLTIAGQQVTVIPMTTTDLTHHTEDIDVLDLPNDYHHLAPLRGWNIYDATGQHIGRLFSRGGIMTAEWYDDIDEFDWILAEWNCRRIERGIHQIFLLRDERLRAAKLAAQAKVQEREAAYLVELAHQGLTLDEDGRQVPLHLAA</sequence>
<proteinExistence type="predicted"/>
<evidence type="ECO:0000313" key="1">
    <source>
        <dbReference type="EMBL" id="AKZ60750.1"/>
    </source>
</evidence>
<evidence type="ECO:0000313" key="2">
    <source>
        <dbReference type="Proteomes" id="UP000061018"/>
    </source>
</evidence>
<dbReference type="Proteomes" id="UP000061018">
    <property type="component" value="Plasmid pSAM1"/>
</dbReference>
<gene>
    <name evidence="1" type="ORF">SAM23877_p041</name>
</gene>
<geneLocation type="plasmid" evidence="1 2">
    <name>pSAM1</name>
</geneLocation>
<dbReference type="AlphaFoldDB" id="A0A0K2B5R2"/>
<accession>A0A0K2B5R2</accession>
<dbReference type="EMBL" id="CP012383">
    <property type="protein sequence ID" value="AKZ60750.1"/>
    <property type="molecule type" value="Genomic_DNA"/>
</dbReference>
<organism evidence="1 2">
    <name type="scientific">Streptomyces ambofaciens (strain ATCC 23877 / 3486 / DSM 40053 / JCM 4204 / NBRC 12836 / NRRL B-2516)</name>
    <dbReference type="NCBI Taxonomy" id="278992"/>
    <lineage>
        <taxon>Bacteria</taxon>
        <taxon>Bacillati</taxon>
        <taxon>Actinomycetota</taxon>
        <taxon>Actinomycetes</taxon>
        <taxon>Kitasatosporales</taxon>
        <taxon>Streptomycetaceae</taxon>
        <taxon>Streptomyces</taxon>
    </lineage>
</organism>
<dbReference type="KEGG" id="samb:SAM23877_p041"/>
<dbReference type="RefSeq" id="WP_053143263.1">
    <property type="nucleotide sequence ID" value="NZ_CP012383.1"/>
</dbReference>